<accession>A0ABQ4N945</accession>
<protein>
    <submittedName>
        <fullName evidence="1">Uncharacterized protein</fullName>
    </submittedName>
</protein>
<name>A0ABQ4N945_9BACL</name>
<comment type="caution">
    <text evidence="1">The sequence shown here is derived from an EMBL/GenBank/DDBJ whole genome shotgun (WGS) entry which is preliminary data.</text>
</comment>
<proteinExistence type="predicted"/>
<keyword evidence="2" id="KW-1185">Reference proteome</keyword>
<reference evidence="1 2" key="1">
    <citation type="submission" date="2021-04" db="EMBL/GenBank/DDBJ databases">
        <title>Draft genome sequence of Paenibacillus cisolokensis, LC2-13A.</title>
        <authorList>
            <person name="Uke A."/>
            <person name="Chhe C."/>
            <person name="Baramee S."/>
            <person name="Kosugi A."/>
        </authorList>
    </citation>
    <scope>NUCLEOTIDE SEQUENCE [LARGE SCALE GENOMIC DNA]</scope>
    <source>
        <strain evidence="1 2">LC2-13A</strain>
    </source>
</reference>
<gene>
    <name evidence="1" type="ORF">PACILC2_33380</name>
</gene>
<dbReference type="RefSeq" id="WP_160327841.1">
    <property type="nucleotide sequence ID" value="NZ_BOVJ01000106.1"/>
</dbReference>
<dbReference type="Proteomes" id="UP000680304">
    <property type="component" value="Unassembled WGS sequence"/>
</dbReference>
<organism evidence="1 2">
    <name type="scientific">Paenibacillus cisolokensis</name>
    <dbReference type="NCBI Taxonomy" id="1658519"/>
    <lineage>
        <taxon>Bacteria</taxon>
        <taxon>Bacillati</taxon>
        <taxon>Bacillota</taxon>
        <taxon>Bacilli</taxon>
        <taxon>Bacillales</taxon>
        <taxon>Paenibacillaceae</taxon>
        <taxon>Paenibacillus</taxon>
    </lineage>
</organism>
<dbReference type="EMBL" id="BOVJ01000106">
    <property type="protein sequence ID" value="GIQ64770.1"/>
    <property type="molecule type" value="Genomic_DNA"/>
</dbReference>
<evidence type="ECO:0000313" key="2">
    <source>
        <dbReference type="Proteomes" id="UP000680304"/>
    </source>
</evidence>
<evidence type="ECO:0000313" key="1">
    <source>
        <dbReference type="EMBL" id="GIQ64770.1"/>
    </source>
</evidence>
<sequence>MRALLMTLLLIVTAIVLFTSIAGGESGTKRQLEQAGGAFADSLRRLSP</sequence>